<name>A0A8T0G5Y7_CERPU</name>
<evidence type="ECO:0000313" key="2">
    <source>
        <dbReference type="Proteomes" id="UP000822688"/>
    </source>
</evidence>
<sequence length="82" mass="9316">MAVVELVFVIPPKMLVTCTSSCKAYSFQGHQDNHQCNRSLIMKFLSISLRAGTYHTKLPRDMYLICQNKNTIIQIVSRGVNI</sequence>
<accession>A0A8T0G5Y7</accession>
<gene>
    <name evidence="1" type="ORF">KC19_12G111200</name>
</gene>
<organism evidence="1 2">
    <name type="scientific">Ceratodon purpureus</name>
    <name type="common">Fire moss</name>
    <name type="synonym">Dicranum purpureum</name>
    <dbReference type="NCBI Taxonomy" id="3225"/>
    <lineage>
        <taxon>Eukaryota</taxon>
        <taxon>Viridiplantae</taxon>
        <taxon>Streptophyta</taxon>
        <taxon>Embryophyta</taxon>
        <taxon>Bryophyta</taxon>
        <taxon>Bryophytina</taxon>
        <taxon>Bryopsida</taxon>
        <taxon>Dicranidae</taxon>
        <taxon>Pseudoditrichales</taxon>
        <taxon>Ditrichaceae</taxon>
        <taxon>Ceratodon</taxon>
    </lineage>
</organism>
<dbReference type="EMBL" id="CM026433">
    <property type="protein sequence ID" value="KAG0554693.1"/>
    <property type="molecule type" value="Genomic_DNA"/>
</dbReference>
<evidence type="ECO:0000313" key="1">
    <source>
        <dbReference type="EMBL" id="KAG0554693.1"/>
    </source>
</evidence>
<protein>
    <submittedName>
        <fullName evidence="1">Uncharacterized protein</fullName>
    </submittedName>
</protein>
<keyword evidence="2" id="KW-1185">Reference proteome</keyword>
<dbReference type="Proteomes" id="UP000822688">
    <property type="component" value="Chromosome 12"/>
</dbReference>
<comment type="caution">
    <text evidence="1">The sequence shown here is derived from an EMBL/GenBank/DDBJ whole genome shotgun (WGS) entry which is preliminary data.</text>
</comment>
<dbReference type="AlphaFoldDB" id="A0A8T0G5Y7"/>
<proteinExistence type="predicted"/>
<reference evidence="1" key="1">
    <citation type="submission" date="2020-06" db="EMBL/GenBank/DDBJ databases">
        <title>WGS assembly of Ceratodon purpureus strain R40.</title>
        <authorList>
            <person name="Carey S.B."/>
            <person name="Jenkins J."/>
            <person name="Shu S."/>
            <person name="Lovell J.T."/>
            <person name="Sreedasyam A."/>
            <person name="Maumus F."/>
            <person name="Tiley G.P."/>
            <person name="Fernandez-Pozo N."/>
            <person name="Barry K."/>
            <person name="Chen C."/>
            <person name="Wang M."/>
            <person name="Lipzen A."/>
            <person name="Daum C."/>
            <person name="Saski C.A."/>
            <person name="Payton A.C."/>
            <person name="Mcbreen J.C."/>
            <person name="Conrad R.E."/>
            <person name="Kollar L.M."/>
            <person name="Olsson S."/>
            <person name="Huttunen S."/>
            <person name="Landis J.B."/>
            <person name="Wickett N.J."/>
            <person name="Johnson M.G."/>
            <person name="Rensing S.A."/>
            <person name="Grimwood J."/>
            <person name="Schmutz J."/>
            <person name="Mcdaniel S.F."/>
        </authorList>
    </citation>
    <scope>NUCLEOTIDE SEQUENCE</scope>
    <source>
        <strain evidence="1">R40</strain>
    </source>
</reference>